<dbReference type="Pfam" id="PF00302">
    <property type="entry name" value="CAT"/>
    <property type="match status" value="1"/>
</dbReference>
<organism evidence="1 2">
    <name type="scientific">Salibacterium halotolerans</name>
    <dbReference type="NCBI Taxonomy" id="1884432"/>
    <lineage>
        <taxon>Bacteria</taxon>
        <taxon>Bacillati</taxon>
        <taxon>Bacillota</taxon>
        <taxon>Bacilli</taxon>
        <taxon>Bacillales</taxon>
        <taxon>Bacillaceae</taxon>
    </lineage>
</organism>
<reference evidence="2" key="1">
    <citation type="submission" date="2016-10" db="EMBL/GenBank/DDBJ databases">
        <authorList>
            <person name="Varghese N."/>
            <person name="Submissions S."/>
        </authorList>
    </citation>
    <scope>NUCLEOTIDE SEQUENCE [LARGE SCALE GENOMIC DNA]</scope>
    <source>
        <strain evidence="2">S7</strain>
    </source>
</reference>
<proteinExistence type="predicted"/>
<evidence type="ECO:0000313" key="1">
    <source>
        <dbReference type="EMBL" id="SFP99598.1"/>
    </source>
</evidence>
<accession>A0A1I5UWK2</accession>
<dbReference type="STRING" id="1884432.SAMN05518683_11483"/>
<dbReference type="PANTHER" id="PTHR38474:SF2">
    <property type="entry name" value="CHLORAMPHENICOL ACETYLTRANSFERASE"/>
    <property type="match status" value="1"/>
</dbReference>
<dbReference type="InterPro" id="IPR023213">
    <property type="entry name" value="CAT-like_dom_sf"/>
</dbReference>
<dbReference type="GO" id="GO:0008811">
    <property type="term" value="F:chloramphenicol O-acetyltransferase activity"/>
    <property type="evidence" value="ECO:0007669"/>
    <property type="project" value="InterPro"/>
</dbReference>
<dbReference type="Proteomes" id="UP000198892">
    <property type="component" value="Unassembled WGS sequence"/>
</dbReference>
<dbReference type="PANTHER" id="PTHR38474">
    <property type="entry name" value="SLR0299 PROTEIN"/>
    <property type="match status" value="1"/>
</dbReference>
<gene>
    <name evidence="1" type="ORF">SAMN05518683_11483</name>
</gene>
<dbReference type="RefSeq" id="WP_093337969.1">
    <property type="nucleotide sequence ID" value="NZ_FOXD01000014.1"/>
</dbReference>
<name>A0A1I5UWK2_9BACI</name>
<evidence type="ECO:0000313" key="2">
    <source>
        <dbReference type="Proteomes" id="UP000198892"/>
    </source>
</evidence>
<dbReference type="SMART" id="SM01059">
    <property type="entry name" value="CAT"/>
    <property type="match status" value="1"/>
</dbReference>
<protein>
    <submittedName>
        <fullName evidence="1">Chloramphenicol O-acetyltransferase type A</fullName>
    </submittedName>
</protein>
<keyword evidence="1" id="KW-0808">Transferase</keyword>
<dbReference type="EMBL" id="FOXD01000014">
    <property type="protein sequence ID" value="SFP99598.1"/>
    <property type="molecule type" value="Genomic_DNA"/>
</dbReference>
<dbReference type="OrthoDB" id="9801766at2"/>
<dbReference type="SUPFAM" id="SSF52777">
    <property type="entry name" value="CoA-dependent acyltransferases"/>
    <property type="match status" value="1"/>
</dbReference>
<dbReference type="Gene3D" id="3.30.559.10">
    <property type="entry name" value="Chloramphenicol acetyltransferase-like domain"/>
    <property type="match status" value="1"/>
</dbReference>
<dbReference type="InterPro" id="IPR001707">
    <property type="entry name" value="Cmp_AcTrfase"/>
</dbReference>
<dbReference type="AlphaFoldDB" id="A0A1I5UWK2"/>
<keyword evidence="2" id="KW-1185">Reference proteome</keyword>
<sequence>MKLIEVEMSSWEREKFEAMTGDFASKLSMTANINVTKLVEVINKNDIKFNAAFCFMVAKIANKDRHFRMAVNEKGNLAYYDYVNPVYVLDQKEVEGRYTTSWTTYKPNFSEFNRCYMSDLSTYTDSNSYFARTLPPNIVNISPNPWVSFTSFSIIWEKRLLSPTVLSGKKFNMNNDIMLPVSLQIDHLAADGYHLGLFFNELQKLADSCEEWIK</sequence>